<dbReference type="InterPro" id="IPR036864">
    <property type="entry name" value="Zn2-C6_fun-type_DNA-bd_sf"/>
</dbReference>
<dbReference type="AlphaFoldDB" id="A0A3R7I024"/>
<dbReference type="InterPro" id="IPR001138">
    <property type="entry name" value="Zn2Cys6_DnaBD"/>
</dbReference>
<dbReference type="GO" id="GO:0008270">
    <property type="term" value="F:zinc ion binding"/>
    <property type="evidence" value="ECO:0007669"/>
    <property type="project" value="InterPro"/>
</dbReference>
<dbReference type="InterPro" id="IPR053157">
    <property type="entry name" value="Sterol_Uptake_Regulator"/>
</dbReference>
<feature type="region of interest" description="Disordered" evidence="5">
    <location>
        <begin position="242"/>
        <end position="264"/>
    </location>
</feature>
<dbReference type="PANTHER" id="PTHR47784:SF5">
    <property type="entry name" value="STEROL UPTAKE CONTROL PROTEIN 2"/>
    <property type="match status" value="1"/>
</dbReference>
<dbReference type="CDD" id="cd00067">
    <property type="entry name" value="GAL4"/>
    <property type="match status" value="1"/>
</dbReference>
<dbReference type="STRING" id="1245748.A0A3R7I024"/>
<proteinExistence type="predicted"/>
<evidence type="ECO:0000256" key="5">
    <source>
        <dbReference type="SAM" id="MobiDB-lite"/>
    </source>
</evidence>
<dbReference type="Proteomes" id="UP000215289">
    <property type="component" value="Unassembled WGS sequence"/>
</dbReference>
<dbReference type="Pfam" id="PF11951">
    <property type="entry name" value="Fungal_trans_2"/>
    <property type="match status" value="1"/>
</dbReference>
<dbReference type="InterPro" id="IPR021858">
    <property type="entry name" value="Fun_TF"/>
</dbReference>
<feature type="compositionally biased region" description="Polar residues" evidence="5">
    <location>
        <begin position="245"/>
        <end position="263"/>
    </location>
</feature>
<feature type="domain" description="Zn(2)-C6 fungal-type" evidence="6">
    <location>
        <begin position="214"/>
        <end position="235"/>
    </location>
</feature>
<dbReference type="GO" id="GO:0001228">
    <property type="term" value="F:DNA-binding transcription activator activity, RNA polymerase II-specific"/>
    <property type="evidence" value="ECO:0007669"/>
    <property type="project" value="TreeGrafter"/>
</dbReference>
<gene>
    <name evidence="7" type="ORF">CFD26_108304</name>
</gene>
<protein>
    <recommendedName>
        <fullName evidence="6">Zn(2)-C6 fungal-type domain-containing protein</fullName>
    </recommendedName>
</protein>
<reference evidence="7 8" key="1">
    <citation type="submission" date="2018-08" db="EMBL/GenBank/DDBJ databases">
        <title>Draft genome sequences of two Aspergillus turcosus clinical strains isolated from bronchoalveolar lavage fluid: one azole-susceptible and the other azole-resistant.</title>
        <authorList>
            <person name="Parent-Michaud M."/>
            <person name="Dufresne P.J."/>
            <person name="Fournier E."/>
            <person name="Martineau C."/>
            <person name="Moreira S."/>
            <person name="Perkins V."/>
            <person name="De Repentigny L."/>
            <person name="Dufresne S.F."/>
        </authorList>
    </citation>
    <scope>NUCLEOTIDE SEQUENCE [LARGE SCALE GENOMIC DNA]</scope>
    <source>
        <strain evidence="7">HMR AF 1038</strain>
    </source>
</reference>
<dbReference type="GO" id="GO:0003677">
    <property type="term" value="F:DNA binding"/>
    <property type="evidence" value="ECO:0007669"/>
    <property type="project" value="UniProtKB-KW"/>
</dbReference>
<dbReference type="EMBL" id="NIDN02000003">
    <property type="protein sequence ID" value="RLM01654.1"/>
    <property type="molecule type" value="Genomic_DNA"/>
</dbReference>
<keyword evidence="3" id="KW-0804">Transcription</keyword>
<keyword evidence="8" id="KW-1185">Reference proteome</keyword>
<keyword evidence="1" id="KW-0805">Transcription regulation</keyword>
<organism evidence="7 8">
    <name type="scientific">Aspergillus turcosus</name>
    <dbReference type="NCBI Taxonomy" id="1245748"/>
    <lineage>
        <taxon>Eukaryota</taxon>
        <taxon>Fungi</taxon>
        <taxon>Dikarya</taxon>
        <taxon>Ascomycota</taxon>
        <taxon>Pezizomycotina</taxon>
        <taxon>Eurotiomycetes</taxon>
        <taxon>Eurotiomycetidae</taxon>
        <taxon>Eurotiales</taxon>
        <taxon>Aspergillaceae</taxon>
        <taxon>Aspergillus</taxon>
        <taxon>Aspergillus subgen. Fumigati</taxon>
    </lineage>
</organism>
<dbReference type="Gene3D" id="4.10.240.10">
    <property type="entry name" value="Zn(2)-C6 fungal-type DNA-binding domain"/>
    <property type="match status" value="1"/>
</dbReference>
<keyword evidence="4" id="KW-0539">Nucleus</keyword>
<dbReference type="PANTHER" id="PTHR47784">
    <property type="entry name" value="STEROL UPTAKE CONTROL PROTEIN 2"/>
    <property type="match status" value="1"/>
</dbReference>
<evidence type="ECO:0000259" key="6">
    <source>
        <dbReference type="Pfam" id="PF00172"/>
    </source>
</evidence>
<comment type="caution">
    <text evidence="7">The sequence shown here is derived from an EMBL/GenBank/DDBJ whole genome shotgun (WGS) entry which is preliminary data.</text>
</comment>
<evidence type="ECO:0000256" key="1">
    <source>
        <dbReference type="ARBA" id="ARBA00023015"/>
    </source>
</evidence>
<evidence type="ECO:0000313" key="7">
    <source>
        <dbReference type="EMBL" id="RLM01654.1"/>
    </source>
</evidence>
<accession>A0A3R7I024</accession>
<name>A0A3R7I024_9EURO</name>
<evidence type="ECO:0000256" key="3">
    <source>
        <dbReference type="ARBA" id="ARBA00023163"/>
    </source>
</evidence>
<evidence type="ECO:0000256" key="2">
    <source>
        <dbReference type="ARBA" id="ARBA00023125"/>
    </source>
</evidence>
<evidence type="ECO:0000313" key="8">
    <source>
        <dbReference type="Proteomes" id="UP000215289"/>
    </source>
</evidence>
<keyword evidence="2" id="KW-0238">DNA-binding</keyword>
<dbReference type="OrthoDB" id="4937900at2759"/>
<dbReference type="Pfam" id="PF00172">
    <property type="entry name" value="Zn_clus"/>
    <property type="match status" value="1"/>
</dbReference>
<evidence type="ECO:0000256" key="4">
    <source>
        <dbReference type="ARBA" id="ARBA00023242"/>
    </source>
</evidence>
<sequence>MSRSKDTYGNYGIDDATSAYQTTMTETNSHGSVASNRDSSCRLYNIYNTLFRHDYNVHNADKEQLYHVHNSTWTPKKPDLSIHAGTTTQGPVLAACKFLHFSRHCKVAIGNPETPNSVDWEDLLSLSHLHARYRFQMSLHSEHGVERRSFIWKSTHSVGVEDSKPSMWSWRNYKLVDEATDGLVAVFTSNVWSQKKSGKLEIYADYGREFDLMCDEARPACSNCVKRRTQCEYDSSGSFLWADGRSQSRTGSNKSASEGPQEQESLHDTAISFGILGKLGGHGTATQYSLTGLNLCDLELMMQWCNETYRSFSRNEQTDRIWRACVPDEALSYPFLMHGILAISALHIARTRADHRCDYVSIAVAHQDQALTLFRKQLHDINPSNAKAMFAFASIVAVYAFGYPHPPDAKDPWDYIDDLLQVLILSRGVHQVLSTASSSIKDSDFGPIVRFDEYEVNLPDDILFALGKLQDANKSIGETDSTHDTSVYEDTIGKWADMTGAVYSGLTSIAVACRWAIRLQPRYVDCLRERKPLALVILAYYCAILHRLRHNWCLDEWGPRVSKALWLVIDERWRPLIYWPMRDIFGQAFEPNLT</sequence>